<dbReference type="OrthoDB" id="7510069at2"/>
<comment type="caution">
    <text evidence="3">The sequence shown here is derived from an EMBL/GenBank/DDBJ whole genome shotgun (WGS) entry which is preliminary data.</text>
</comment>
<feature type="region of interest" description="Disordered" evidence="1">
    <location>
        <begin position="77"/>
        <end position="106"/>
    </location>
</feature>
<reference evidence="3 4" key="1">
    <citation type="submission" date="2018-08" db="EMBL/GenBank/DDBJ databases">
        <title>Paraburkholderia sp. DHOM06 isolated from forest soil.</title>
        <authorList>
            <person name="Gao Z.-H."/>
            <person name="Qiu L.-H."/>
        </authorList>
    </citation>
    <scope>NUCLEOTIDE SEQUENCE [LARGE SCALE GENOMIC DNA]</scope>
    <source>
        <strain evidence="3 4">DHOM06</strain>
    </source>
</reference>
<organism evidence="3 4">
    <name type="scientific">Trinickia dinghuensis</name>
    <dbReference type="NCBI Taxonomy" id="2291023"/>
    <lineage>
        <taxon>Bacteria</taxon>
        <taxon>Pseudomonadati</taxon>
        <taxon>Pseudomonadota</taxon>
        <taxon>Betaproteobacteria</taxon>
        <taxon>Burkholderiales</taxon>
        <taxon>Burkholderiaceae</taxon>
        <taxon>Trinickia</taxon>
    </lineage>
</organism>
<feature type="chain" id="PRO_5017673939" description="Lipoprotein" evidence="2">
    <location>
        <begin position="22"/>
        <end position="106"/>
    </location>
</feature>
<protein>
    <recommendedName>
        <fullName evidence="5">Lipoprotein</fullName>
    </recommendedName>
</protein>
<keyword evidence="4" id="KW-1185">Reference proteome</keyword>
<sequence length="106" mass="12249">MVFRIAAVAALAFSFAGVASAQTQWDAAHPRRDEVNDRLSNQNSRIHQEVHEGEMSHAQAMKLHRDDRQIRHEERLMASQDRSHLTKQEQRTLNQQENHVSKKIGQ</sequence>
<evidence type="ECO:0000256" key="1">
    <source>
        <dbReference type="SAM" id="MobiDB-lite"/>
    </source>
</evidence>
<dbReference type="AlphaFoldDB" id="A0A3D8JRV3"/>
<gene>
    <name evidence="3" type="ORF">DWV00_30265</name>
</gene>
<evidence type="ECO:0000313" key="4">
    <source>
        <dbReference type="Proteomes" id="UP000256838"/>
    </source>
</evidence>
<proteinExistence type="predicted"/>
<feature type="compositionally biased region" description="Basic and acidic residues" evidence="1">
    <location>
        <begin position="77"/>
        <end position="90"/>
    </location>
</feature>
<keyword evidence="2" id="KW-0732">Signal</keyword>
<dbReference type="EMBL" id="QRGA01000022">
    <property type="protein sequence ID" value="RDU95151.1"/>
    <property type="molecule type" value="Genomic_DNA"/>
</dbReference>
<feature type="signal peptide" evidence="2">
    <location>
        <begin position="1"/>
        <end position="21"/>
    </location>
</feature>
<dbReference type="Proteomes" id="UP000256838">
    <property type="component" value="Unassembled WGS sequence"/>
</dbReference>
<evidence type="ECO:0008006" key="5">
    <source>
        <dbReference type="Google" id="ProtNLM"/>
    </source>
</evidence>
<evidence type="ECO:0000256" key="2">
    <source>
        <dbReference type="SAM" id="SignalP"/>
    </source>
</evidence>
<accession>A0A3D8JRV3</accession>
<name>A0A3D8JRV3_9BURK</name>
<evidence type="ECO:0000313" key="3">
    <source>
        <dbReference type="EMBL" id="RDU95151.1"/>
    </source>
</evidence>